<evidence type="ECO:0000313" key="4">
    <source>
        <dbReference type="Proteomes" id="UP000283513"/>
    </source>
</evidence>
<protein>
    <submittedName>
        <fullName evidence="2">DUF4866 domain-containing protein</fullName>
    </submittedName>
</protein>
<dbReference type="Proteomes" id="UP000283513">
    <property type="component" value="Unassembled WGS sequence"/>
</dbReference>
<comment type="caution">
    <text evidence="2">The sequence shown here is derived from an EMBL/GenBank/DDBJ whole genome shotgun (WGS) entry which is preliminary data.</text>
</comment>
<gene>
    <name evidence="2" type="ORF">DW856_10180</name>
    <name evidence="1" type="ORF">DW927_00290</name>
    <name evidence="3" type="ORF">DWZ31_05950</name>
</gene>
<organism evidence="2 4">
    <name type="scientific">Roseburia intestinalis</name>
    <dbReference type="NCBI Taxonomy" id="166486"/>
    <lineage>
        <taxon>Bacteria</taxon>
        <taxon>Bacillati</taxon>
        <taxon>Bacillota</taxon>
        <taxon>Clostridia</taxon>
        <taxon>Lachnospirales</taxon>
        <taxon>Lachnospiraceae</taxon>
        <taxon>Roseburia</taxon>
    </lineage>
</organism>
<evidence type="ECO:0000313" key="5">
    <source>
        <dbReference type="Proteomes" id="UP000283586"/>
    </source>
</evidence>
<evidence type="ECO:0000313" key="6">
    <source>
        <dbReference type="Proteomes" id="UP000284465"/>
    </source>
</evidence>
<dbReference type="Proteomes" id="UP000283586">
    <property type="component" value="Unassembled WGS sequence"/>
</dbReference>
<dbReference type="AlphaFoldDB" id="A0A1Q6SEN4"/>
<dbReference type="EMBL" id="QRQN01000005">
    <property type="protein sequence ID" value="RHN10331.1"/>
    <property type="molecule type" value="Genomic_DNA"/>
</dbReference>
<reference evidence="4 5" key="1">
    <citation type="submission" date="2018-08" db="EMBL/GenBank/DDBJ databases">
        <title>A genome reference for cultivated species of the human gut microbiota.</title>
        <authorList>
            <person name="Zou Y."/>
            <person name="Xue W."/>
            <person name="Luo G."/>
        </authorList>
    </citation>
    <scope>NUCLEOTIDE SEQUENCE [LARGE SCALE GENOMIC DNA]</scope>
    <source>
        <strain evidence="3 5">AF31-21AC</strain>
        <strain evidence="2 4">AM37-1AC</strain>
        <strain evidence="1 6">AM43-11</strain>
    </source>
</reference>
<accession>A0A1Q6SEN4</accession>
<name>A0A1Q6SEN4_9FIRM</name>
<dbReference type="OrthoDB" id="1970909at2"/>
<evidence type="ECO:0000313" key="3">
    <source>
        <dbReference type="EMBL" id="RHN10331.1"/>
    </source>
</evidence>
<dbReference type="Proteomes" id="UP000284465">
    <property type="component" value="Unassembled WGS sequence"/>
</dbReference>
<sequence>MEGKRMETIFPREEKADLLFDKILKDPEACERLMQTFYGEIDSDLELVGGYLPPEQFAKALFDAYKNRDLTAFLMAVCKNSMFDLLRNSFLAPFRFNADGQVNPYLLTDEDGNLIQTKEIHVSEKDYNRFKKVFRKEKGVKMYLAYGYRKRHSYDADTMDVMEYKMGEHIGLLLVYELPDTVKQQRTEAQAYAAVWDIMMKLQKDLPRSFVYYGQDSLEDEGQRFDELGVFLPIHRFSERLEKSIDTADKIVHAQA</sequence>
<dbReference type="InterPro" id="IPR032357">
    <property type="entry name" value="DUF4866"/>
</dbReference>
<evidence type="ECO:0000313" key="2">
    <source>
        <dbReference type="EMBL" id="RHC16676.1"/>
    </source>
</evidence>
<dbReference type="EMBL" id="QSHO01000008">
    <property type="protein sequence ID" value="RHC16676.1"/>
    <property type="molecule type" value="Genomic_DNA"/>
</dbReference>
<dbReference type="Pfam" id="PF16160">
    <property type="entry name" value="DUF4866"/>
    <property type="match status" value="1"/>
</dbReference>
<proteinExistence type="predicted"/>
<dbReference type="EMBL" id="QSFP01000001">
    <property type="protein sequence ID" value="RHA70142.1"/>
    <property type="molecule type" value="Genomic_DNA"/>
</dbReference>
<evidence type="ECO:0000313" key="1">
    <source>
        <dbReference type="EMBL" id="RHA70142.1"/>
    </source>
</evidence>